<dbReference type="SMART" id="SM00324">
    <property type="entry name" value="RhoGAP"/>
    <property type="match status" value="1"/>
</dbReference>
<feature type="compositionally biased region" description="Polar residues" evidence="2">
    <location>
        <begin position="1804"/>
        <end position="1817"/>
    </location>
</feature>
<dbReference type="SUPFAM" id="SSF48350">
    <property type="entry name" value="GTPase activation domain, GAP"/>
    <property type="match status" value="1"/>
</dbReference>
<feature type="region of interest" description="Disordered" evidence="2">
    <location>
        <begin position="226"/>
        <end position="270"/>
    </location>
</feature>
<dbReference type="InterPro" id="IPR008936">
    <property type="entry name" value="Rho_GTPase_activation_prot"/>
</dbReference>
<dbReference type="Pfam" id="PF00620">
    <property type="entry name" value="RhoGAP"/>
    <property type="match status" value="1"/>
</dbReference>
<feature type="region of interest" description="Disordered" evidence="2">
    <location>
        <begin position="575"/>
        <end position="678"/>
    </location>
</feature>
<feature type="compositionally biased region" description="Basic and acidic residues" evidence="2">
    <location>
        <begin position="1822"/>
        <end position="1831"/>
    </location>
</feature>
<feature type="compositionally biased region" description="Polar residues" evidence="2">
    <location>
        <begin position="173"/>
        <end position="189"/>
    </location>
</feature>
<comment type="caution">
    <text evidence="4">The sequence shown here is derived from an EMBL/GenBank/DDBJ whole genome shotgun (WGS) entry which is preliminary data.</text>
</comment>
<reference evidence="4 5" key="1">
    <citation type="submission" date="2024-02" db="EMBL/GenBank/DDBJ databases">
        <authorList>
            <person name="Daric V."/>
            <person name="Darras S."/>
        </authorList>
    </citation>
    <scope>NUCLEOTIDE SEQUENCE [LARGE SCALE GENOMIC DNA]</scope>
</reference>
<feature type="region of interest" description="Disordered" evidence="2">
    <location>
        <begin position="291"/>
        <end position="313"/>
    </location>
</feature>
<feature type="region of interest" description="Disordered" evidence="2">
    <location>
        <begin position="775"/>
        <end position="830"/>
    </location>
</feature>
<feature type="domain" description="Rho-GAP" evidence="3">
    <location>
        <begin position="1099"/>
        <end position="1305"/>
    </location>
</feature>
<feature type="compositionally biased region" description="Basic and acidic residues" evidence="2">
    <location>
        <begin position="788"/>
        <end position="798"/>
    </location>
</feature>
<keyword evidence="5" id="KW-1185">Reference proteome</keyword>
<evidence type="ECO:0000259" key="3">
    <source>
        <dbReference type="PROSITE" id="PS50238"/>
    </source>
</evidence>
<dbReference type="Proteomes" id="UP001642483">
    <property type="component" value="Unassembled WGS sequence"/>
</dbReference>
<feature type="region of interest" description="Disordered" evidence="2">
    <location>
        <begin position="1340"/>
        <end position="1403"/>
    </location>
</feature>
<feature type="region of interest" description="Disordered" evidence="2">
    <location>
        <begin position="1801"/>
        <end position="1914"/>
    </location>
</feature>
<evidence type="ECO:0000256" key="2">
    <source>
        <dbReference type="SAM" id="MobiDB-lite"/>
    </source>
</evidence>
<accession>A0ABP0G2Y2</accession>
<feature type="region of interest" description="Disordered" evidence="2">
    <location>
        <begin position="963"/>
        <end position="1055"/>
    </location>
</feature>
<feature type="compositionally biased region" description="Basic residues" evidence="2">
    <location>
        <begin position="799"/>
        <end position="819"/>
    </location>
</feature>
<dbReference type="InterPro" id="IPR037863">
    <property type="entry name" value="RHOGAP6/36"/>
</dbReference>
<feature type="compositionally biased region" description="Polar residues" evidence="2">
    <location>
        <begin position="963"/>
        <end position="972"/>
    </location>
</feature>
<feature type="compositionally biased region" description="Polar residues" evidence="2">
    <location>
        <begin position="1003"/>
        <end position="1020"/>
    </location>
</feature>
<feature type="region of interest" description="Disordered" evidence="2">
    <location>
        <begin position="115"/>
        <end position="194"/>
    </location>
</feature>
<feature type="compositionally biased region" description="Polar residues" evidence="2">
    <location>
        <begin position="1847"/>
        <end position="1862"/>
    </location>
</feature>
<feature type="compositionally biased region" description="Polar residues" evidence="2">
    <location>
        <begin position="227"/>
        <end position="242"/>
    </location>
</feature>
<feature type="compositionally biased region" description="Low complexity" evidence="2">
    <location>
        <begin position="973"/>
        <end position="985"/>
    </location>
</feature>
<evidence type="ECO:0000313" key="5">
    <source>
        <dbReference type="Proteomes" id="UP001642483"/>
    </source>
</evidence>
<feature type="region of interest" description="Disordered" evidence="2">
    <location>
        <begin position="326"/>
        <end position="558"/>
    </location>
</feature>
<feature type="compositionally biased region" description="Basic and acidic residues" evidence="2">
    <location>
        <begin position="1866"/>
        <end position="1896"/>
    </location>
</feature>
<dbReference type="Gene3D" id="1.10.555.10">
    <property type="entry name" value="Rho GTPase activation protein"/>
    <property type="match status" value="1"/>
</dbReference>
<feature type="compositionally biased region" description="Polar residues" evidence="2">
    <location>
        <begin position="520"/>
        <end position="531"/>
    </location>
</feature>
<dbReference type="PANTHER" id="PTHR12635:SF7">
    <property type="entry name" value="RHO GTPASE ACTIVATING PROTEIN 6-RELATED"/>
    <property type="match status" value="1"/>
</dbReference>
<keyword evidence="1" id="KW-0343">GTPase activation</keyword>
<evidence type="ECO:0000313" key="4">
    <source>
        <dbReference type="EMBL" id="CAK8686210.1"/>
    </source>
</evidence>
<feature type="compositionally biased region" description="Basic and acidic residues" evidence="2">
    <location>
        <begin position="259"/>
        <end position="269"/>
    </location>
</feature>
<feature type="region of interest" description="Disordered" evidence="2">
    <location>
        <begin position="1440"/>
        <end position="1487"/>
    </location>
</feature>
<feature type="compositionally biased region" description="Low complexity" evidence="2">
    <location>
        <begin position="1040"/>
        <end position="1053"/>
    </location>
</feature>
<organism evidence="4 5">
    <name type="scientific">Clavelina lepadiformis</name>
    <name type="common">Light-bulb sea squirt</name>
    <name type="synonym">Ascidia lepadiformis</name>
    <dbReference type="NCBI Taxonomy" id="159417"/>
    <lineage>
        <taxon>Eukaryota</taxon>
        <taxon>Metazoa</taxon>
        <taxon>Chordata</taxon>
        <taxon>Tunicata</taxon>
        <taxon>Ascidiacea</taxon>
        <taxon>Aplousobranchia</taxon>
        <taxon>Clavelinidae</taxon>
        <taxon>Clavelina</taxon>
    </lineage>
</organism>
<proteinExistence type="predicted"/>
<dbReference type="InterPro" id="IPR000198">
    <property type="entry name" value="RhoGAP_dom"/>
</dbReference>
<feature type="compositionally biased region" description="Basic and acidic residues" evidence="2">
    <location>
        <begin position="374"/>
        <end position="385"/>
    </location>
</feature>
<feature type="compositionally biased region" description="Basic and acidic residues" evidence="2">
    <location>
        <begin position="162"/>
        <end position="171"/>
    </location>
</feature>
<feature type="compositionally biased region" description="Basic and acidic residues" evidence="2">
    <location>
        <begin position="140"/>
        <end position="153"/>
    </location>
</feature>
<protein>
    <recommendedName>
        <fullName evidence="3">Rho-GAP domain-containing protein</fullName>
    </recommendedName>
</protein>
<gene>
    <name evidence="4" type="ORF">CVLEPA_LOCUS18163</name>
</gene>
<feature type="compositionally biased region" description="Basic residues" evidence="2">
    <location>
        <begin position="620"/>
        <end position="633"/>
    </location>
</feature>
<dbReference type="PANTHER" id="PTHR12635">
    <property type="entry name" value="RHO-GTPASE-ACTIVATING PROTEIN 6 FAMILY MEMBER"/>
    <property type="match status" value="1"/>
</dbReference>
<name>A0ABP0G2Y2_CLALP</name>
<dbReference type="PROSITE" id="PS50238">
    <property type="entry name" value="RHOGAP"/>
    <property type="match status" value="1"/>
</dbReference>
<dbReference type="EMBL" id="CAWYQH010000102">
    <property type="protein sequence ID" value="CAK8686210.1"/>
    <property type="molecule type" value="Genomic_DNA"/>
</dbReference>
<evidence type="ECO:0000256" key="1">
    <source>
        <dbReference type="ARBA" id="ARBA00022468"/>
    </source>
</evidence>
<sequence>MDTDDQWNFKATSCNEFEENFNLTVACAPSSGIYYSAQSPPTNDIISMTYGPEEQAKLDEVLENVNQLIECLNNELADDTSHQDAVSRATHIKANRQNHVTGSTIKCDVINTRSRGDRWGTGAGKHRRRRDMRGGLGGDVSRESAGKDNKVEEFSSDQDEEISPRKMKENDDTNSNLLDQQPVTQSSTIGPPESNKVLSKIVSISFNEGQLFKSGVTESKELKELKNSQQSSSFVEQAQSQDTEIKENSKTFKSPQPAEEIRPSKEKQKVHLSLSLPAKVGQLENQVLKAILPKRKTSRGKGPELSELSVNGSSFSCFSPVHEERKSSSAFTAGPSQSSSKKTSKKIIKSPSTSGRKNFLSRQKKFGSYFRRAQSFEHRRSSAHDQEEDQEQGKLHSGRKVKVLPLAESVEESNLCSELGSGRNHPTKSTDSPRRNITPKLARQPKISEDSSAKILRVNSSTTFGRVASEESAPQEKTLRRKISEVLPSSRNEFSLPEAGSRRRRATMDSAPGRVAYLSRKQQPEASQQFWKWSKPGHEGDTSGFFPEASSKWNAKSTNRVRAAVREAYSLAQTWVEMDSDNSTRGSQDSLDEPEEARSPFSPSRRGKSADYQGIDGARSSKKEKKNKLRKTLKSVGKSPSLPVYDADEMAERTWSPDQRDEAVSDADSTSSKGSNPACISISGPMEVRHVSGYSTQSNAMEKYFKAAPNAADIAPKNFENSPPIRSSFSSEESEDLSRDYNLWRQGIAISRPGQDLTNQDPAVKDAKRVVFRRRHLAPDSGQIENQLPKKLESEPRGGSRKFTRRNLRRSERMKKKLQKSQSTDDDDDDREWAYYDGNCSWSNMSGRRVELGSTRLLSLSELECDALQKVSVQRLNNLDLGVAIVAPKDESKVLNRKISMKKKYGVTLTLKDKNKEKGADHVFGIPLLNVVENDQLLRLQKSASFAASLDYSSTKEIAANQEMTSQTANKASSETSSCTGSCSSINNHHGNEQMRVRRPLVRSSSAESINVDYTSSSRMTEGDNVFSPTLPLEHGQHGSPGSAPTSAASTAARPLKRRGAIAADSISEIDPYQSQLLEALSLSVSGTTHSQRREKKRSLLPPTMAQVPYVVQKCCDHITKYGLAVTGIFRIAGSRKRVKQLREEFDLGVDVSIDEDYNPHDVAALLKEFFRDLPEALLTRELYPAFIQTSKLAKSERMSSLRSLIWLLPLTNRDTLLTLLNFLALVASHADVTTDDAGNKVQGNKMGTANLATIFGPNILHRHKKSTQSSNENQYQVQSLEKAEDSSAVIKVVEDLINNQTQLFQIPKDEHDQMLRVLKETDPEAVDFLLRRKAANHMREKSKLLTNNSATPPASRKSNQRHTSDIHPSQTDGVKINGHHDSTSDESVNTPNEEERVHSSMRLSYQQATGHLPFMEGRRDKAAKLKFKPLLKKIYQSNTDSSDLDEKYESANSSGLDETSGDVLNEDSLQATNDNDVTKDKRRVSTSSMFSLSHVQDRSMSFTDDDLQEILGPNTEEANDCDVSNSNRSNWKSRETSFENSFRDLRNNDVTLDEVQATNSSDSGVSLDFSKKLDNSSPDFVKRRGGFSLVLQGAASGASTDDASSQTTEATVIEATPSHEVWPEKHGDDVAQQSYDKHDVSDDEMRIEKRATSERTMYVSQARMRVTNNPSARSNKSDFNNNNNRTTRRRASQVLRLCPETVSKLNAALNQGLEENTDKQQWVRGEPPVSRKHLASGLSPKLHRHYGGSTSVPIKIAERKEDESKRERNLTLPVNNIMRGRDQYINDPLLGYRHKQDPFIRRTSGSKTPTSPNRNFYPSHRTNEAFHNEPARNATRRYSKDDLNVTKDNPPSGSRWTSAGFITQRPDKIATKEAQKPYGARSERGRKAMQADDGRVPWQTTVKDRPQLPETLV</sequence>